<reference evidence="1" key="1">
    <citation type="journal article" date="2014" name="Front. Microbiol.">
        <title>High frequency of phylogenetically diverse reductive dehalogenase-homologous genes in deep subseafloor sedimentary metagenomes.</title>
        <authorList>
            <person name="Kawai M."/>
            <person name="Futagami T."/>
            <person name="Toyoda A."/>
            <person name="Takaki Y."/>
            <person name="Nishi S."/>
            <person name="Hori S."/>
            <person name="Arai W."/>
            <person name="Tsubouchi T."/>
            <person name="Morono Y."/>
            <person name="Uchiyama I."/>
            <person name="Ito T."/>
            <person name="Fujiyama A."/>
            <person name="Inagaki F."/>
            <person name="Takami H."/>
        </authorList>
    </citation>
    <scope>NUCLEOTIDE SEQUENCE</scope>
    <source>
        <strain evidence="1">Expedition CK06-06</strain>
    </source>
</reference>
<dbReference type="EMBL" id="BARW01030513">
    <property type="protein sequence ID" value="GAJ06747.1"/>
    <property type="molecule type" value="Genomic_DNA"/>
</dbReference>
<proteinExistence type="predicted"/>
<evidence type="ECO:0000313" key="1">
    <source>
        <dbReference type="EMBL" id="GAJ06747.1"/>
    </source>
</evidence>
<dbReference type="AlphaFoldDB" id="X1USZ7"/>
<sequence length="145" mass="17366">RRLEAGEMLVEIVSAFGKVAHSYLLYRNSKNEKRQPPHQAARIEPYERIHLNEEAEKLYNELLRYSIFIEDIRGKSRRGDIVPRLYLRRFLIPHFNLTFSMRDSIGLESKELETLLINPKEFEKRKIIKREIKNNLTLFPNKQNE</sequence>
<accession>X1USZ7</accession>
<name>X1USZ7_9ZZZZ</name>
<gene>
    <name evidence="1" type="ORF">S12H4_48763</name>
</gene>
<feature type="non-terminal residue" evidence="1">
    <location>
        <position position="1"/>
    </location>
</feature>
<organism evidence="1">
    <name type="scientific">marine sediment metagenome</name>
    <dbReference type="NCBI Taxonomy" id="412755"/>
    <lineage>
        <taxon>unclassified sequences</taxon>
        <taxon>metagenomes</taxon>
        <taxon>ecological metagenomes</taxon>
    </lineage>
</organism>
<protein>
    <submittedName>
        <fullName evidence="1">Uncharacterized protein</fullName>
    </submittedName>
</protein>
<comment type="caution">
    <text evidence="1">The sequence shown here is derived from an EMBL/GenBank/DDBJ whole genome shotgun (WGS) entry which is preliminary data.</text>
</comment>